<keyword evidence="2" id="KW-1185">Reference proteome</keyword>
<evidence type="ECO:0000313" key="1">
    <source>
        <dbReference type="EMBL" id="KAH8002296.1"/>
    </source>
</evidence>
<proteinExistence type="predicted"/>
<organism evidence="1 2">
    <name type="scientific">Sphaerodactylus townsendi</name>
    <dbReference type="NCBI Taxonomy" id="933632"/>
    <lineage>
        <taxon>Eukaryota</taxon>
        <taxon>Metazoa</taxon>
        <taxon>Chordata</taxon>
        <taxon>Craniata</taxon>
        <taxon>Vertebrata</taxon>
        <taxon>Euteleostomi</taxon>
        <taxon>Lepidosauria</taxon>
        <taxon>Squamata</taxon>
        <taxon>Bifurcata</taxon>
        <taxon>Gekkota</taxon>
        <taxon>Sphaerodactylidae</taxon>
        <taxon>Sphaerodactylus</taxon>
    </lineage>
</organism>
<dbReference type="EMBL" id="CM037621">
    <property type="protein sequence ID" value="KAH8002296.1"/>
    <property type="molecule type" value="Genomic_DNA"/>
</dbReference>
<gene>
    <name evidence="1" type="ORF">K3G42_022595</name>
</gene>
<dbReference type="Proteomes" id="UP000827872">
    <property type="component" value="Linkage Group LG08"/>
</dbReference>
<name>A0ACB8FAN4_9SAUR</name>
<evidence type="ECO:0000313" key="2">
    <source>
        <dbReference type="Proteomes" id="UP000827872"/>
    </source>
</evidence>
<protein>
    <submittedName>
        <fullName evidence="1">Uncharacterized protein</fullName>
    </submittedName>
</protein>
<sequence>MSLLMGKLSMQSVLQMEKSKDLITVLLDEHNDHLPNEHTSAWILSILGQRAENKELLCLPTLCLLGQSKNQQQK</sequence>
<accession>A0ACB8FAN4</accession>
<comment type="caution">
    <text evidence="1">The sequence shown here is derived from an EMBL/GenBank/DDBJ whole genome shotgun (WGS) entry which is preliminary data.</text>
</comment>
<reference evidence="1" key="1">
    <citation type="submission" date="2021-08" db="EMBL/GenBank/DDBJ databases">
        <title>The first chromosome-level gecko genome reveals the dynamic sex chromosomes of Neotropical dwarf geckos (Sphaerodactylidae: Sphaerodactylus).</title>
        <authorList>
            <person name="Pinto B.J."/>
            <person name="Keating S.E."/>
            <person name="Gamble T."/>
        </authorList>
    </citation>
    <scope>NUCLEOTIDE SEQUENCE</scope>
    <source>
        <strain evidence="1">TG3544</strain>
    </source>
</reference>